<dbReference type="Proteomes" id="UP000189941">
    <property type="component" value="Unassembled WGS sequence"/>
</dbReference>
<dbReference type="SMART" id="SM00855">
    <property type="entry name" value="PGAM"/>
    <property type="match status" value="1"/>
</dbReference>
<organism evidence="4 5">
    <name type="scientific">Globicatella sulfidifaciens DSM 15739</name>
    <dbReference type="NCBI Taxonomy" id="1121925"/>
    <lineage>
        <taxon>Bacteria</taxon>
        <taxon>Bacillati</taxon>
        <taxon>Bacillota</taxon>
        <taxon>Bacilli</taxon>
        <taxon>Lactobacillales</taxon>
        <taxon>Aerococcaceae</taxon>
        <taxon>Globicatella</taxon>
    </lineage>
</organism>
<dbReference type="RefSeq" id="WP_078756127.1">
    <property type="nucleotide sequence ID" value="NZ_FUWO01000011.1"/>
</dbReference>
<name>A0A1T4MCL4_9LACT</name>
<dbReference type="GO" id="GO:0045820">
    <property type="term" value="P:negative regulation of glycolytic process"/>
    <property type="evidence" value="ECO:0007669"/>
    <property type="project" value="TreeGrafter"/>
</dbReference>
<dbReference type="Gene3D" id="3.40.50.1240">
    <property type="entry name" value="Phosphoglycerate mutase-like"/>
    <property type="match status" value="1"/>
</dbReference>
<sequence length="223" mass="25821">MSTGVTFYFMRHGETMLNRLERIQGWANAPLTEKGIQDTHRSGKGLANVKFDAVYTSDLMRTIETAQIILEENHYAQELTIHPMVEFREVHFGYYEGLDANQLWRDVREHIANVSDVTDRSQLTADVFLNTVHELDPYKYAENYRQFWTRVESGLLELLNRHAGTEQNVLIVSHGLTIQNLLHGLVADFNEQERLNNASVSVVQYIDGQFRLLKYNDTSHFTD</sequence>
<dbReference type="OrthoDB" id="4131070at2"/>
<dbReference type="PANTHER" id="PTHR46517">
    <property type="entry name" value="FRUCTOSE-2,6-BISPHOSPHATASE TIGAR"/>
    <property type="match status" value="1"/>
</dbReference>
<feature type="binding site" evidence="3">
    <location>
        <position position="61"/>
    </location>
    <ligand>
        <name>substrate</name>
    </ligand>
</feature>
<keyword evidence="5" id="KW-1185">Reference proteome</keyword>
<accession>A0A1T4MCL4</accession>
<dbReference type="GO" id="GO:0043456">
    <property type="term" value="P:regulation of pentose-phosphate shunt"/>
    <property type="evidence" value="ECO:0007669"/>
    <property type="project" value="TreeGrafter"/>
</dbReference>
<dbReference type="InterPro" id="IPR029033">
    <property type="entry name" value="His_PPase_superfam"/>
</dbReference>
<dbReference type="GO" id="GO:0005829">
    <property type="term" value="C:cytosol"/>
    <property type="evidence" value="ECO:0007669"/>
    <property type="project" value="TreeGrafter"/>
</dbReference>
<dbReference type="AlphaFoldDB" id="A0A1T4MCL4"/>
<evidence type="ECO:0000313" key="5">
    <source>
        <dbReference type="Proteomes" id="UP000189941"/>
    </source>
</evidence>
<dbReference type="InterPro" id="IPR051695">
    <property type="entry name" value="Phosphoglycerate_Mutase"/>
</dbReference>
<evidence type="ECO:0000256" key="3">
    <source>
        <dbReference type="PIRSR" id="PIRSR613078-2"/>
    </source>
</evidence>
<gene>
    <name evidence="4" type="ORF">SAMN02746011_01392</name>
</gene>
<reference evidence="5" key="1">
    <citation type="submission" date="2017-02" db="EMBL/GenBank/DDBJ databases">
        <authorList>
            <person name="Varghese N."/>
            <person name="Submissions S."/>
        </authorList>
    </citation>
    <scope>NUCLEOTIDE SEQUENCE [LARGE SCALE GENOMIC DNA]</scope>
    <source>
        <strain evidence="5">DSM 15739</strain>
    </source>
</reference>
<feature type="active site" description="Proton donor/acceptor" evidence="2">
    <location>
        <position position="89"/>
    </location>
</feature>
<keyword evidence="1" id="KW-0378">Hydrolase</keyword>
<protein>
    <submittedName>
        <fullName evidence="4">Probable phosphoglycerate mutase</fullName>
    </submittedName>
</protein>
<dbReference type="Pfam" id="PF00300">
    <property type="entry name" value="His_Phos_1"/>
    <property type="match status" value="1"/>
</dbReference>
<dbReference type="EMBL" id="FUWO01000011">
    <property type="protein sequence ID" value="SJZ64616.1"/>
    <property type="molecule type" value="Genomic_DNA"/>
</dbReference>
<evidence type="ECO:0000256" key="2">
    <source>
        <dbReference type="PIRSR" id="PIRSR613078-1"/>
    </source>
</evidence>
<feature type="binding site" evidence="3">
    <location>
        <begin position="11"/>
        <end position="18"/>
    </location>
    <ligand>
        <name>substrate</name>
    </ligand>
</feature>
<dbReference type="GO" id="GO:0004331">
    <property type="term" value="F:fructose-2,6-bisphosphate 2-phosphatase activity"/>
    <property type="evidence" value="ECO:0007669"/>
    <property type="project" value="TreeGrafter"/>
</dbReference>
<dbReference type="STRING" id="1121925.SAMN02746011_01392"/>
<dbReference type="SUPFAM" id="SSF53254">
    <property type="entry name" value="Phosphoglycerate mutase-like"/>
    <property type="match status" value="1"/>
</dbReference>
<feature type="active site" description="Tele-phosphohistidine intermediate" evidence="2">
    <location>
        <position position="12"/>
    </location>
</feature>
<dbReference type="InterPro" id="IPR013078">
    <property type="entry name" value="His_Pase_superF_clade-1"/>
</dbReference>
<proteinExistence type="predicted"/>
<dbReference type="PANTHER" id="PTHR46517:SF1">
    <property type="entry name" value="FRUCTOSE-2,6-BISPHOSPHATASE TIGAR"/>
    <property type="match status" value="1"/>
</dbReference>
<evidence type="ECO:0000256" key="1">
    <source>
        <dbReference type="ARBA" id="ARBA00022801"/>
    </source>
</evidence>
<dbReference type="CDD" id="cd07067">
    <property type="entry name" value="HP_PGM_like"/>
    <property type="match status" value="1"/>
</dbReference>
<evidence type="ECO:0000313" key="4">
    <source>
        <dbReference type="EMBL" id="SJZ64616.1"/>
    </source>
</evidence>